<name>D8RBR2_SELML</name>
<dbReference type="SUPFAM" id="SSF103025">
    <property type="entry name" value="Folate-binding domain"/>
    <property type="match status" value="1"/>
</dbReference>
<evidence type="ECO:0000256" key="1">
    <source>
        <dbReference type="ARBA" id="ARBA00022946"/>
    </source>
</evidence>
<gene>
    <name evidence="3" type="ORF">SELMODRAFT_89647</name>
</gene>
<dbReference type="STRING" id="88036.D8RBR2"/>
<dbReference type="EMBL" id="GL377575">
    <property type="protein sequence ID" value="EFJ30835.1"/>
    <property type="molecule type" value="Genomic_DNA"/>
</dbReference>
<dbReference type="eggNOG" id="KOG2770">
    <property type="taxonomic scope" value="Eukaryota"/>
</dbReference>
<dbReference type="PIRSF" id="PIRSF006487">
    <property type="entry name" value="GcvT"/>
    <property type="match status" value="1"/>
</dbReference>
<dbReference type="InterPro" id="IPR028896">
    <property type="entry name" value="GcvT/YgfZ/DmdA"/>
</dbReference>
<dbReference type="Proteomes" id="UP000001514">
    <property type="component" value="Unassembled WGS sequence"/>
</dbReference>
<dbReference type="OMA" id="HAWIMRN"/>
<dbReference type="InterPro" id="IPR017703">
    <property type="entry name" value="YgfZ/GCV_T_CS"/>
</dbReference>
<proteinExistence type="predicted"/>
<dbReference type="NCBIfam" id="TIGR03317">
    <property type="entry name" value="ygfZ_signature"/>
    <property type="match status" value="1"/>
</dbReference>
<dbReference type="Pfam" id="PF01571">
    <property type="entry name" value="GCV_T"/>
    <property type="match status" value="1"/>
</dbReference>
<dbReference type="PANTHER" id="PTHR43757:SF14">
    <property type="entry name" value="GLYCINE CLEAVAGE T-PROTEIN FAMILY"/>
    <property type="match status" value="1"/>
</dbReference>
<dbReference type="InterPro" id="IPR006222">
    <property type="entry name" value="GCVT_N"/>
</dbReference>
<dbReference type="InParanoid" id="D8RBR2"/>
<dbReference type="KEGG" id="smo:SELMODRAFT_89647"/>
<dbReference type="Gramene" id="EFJ30835">
    <property type="protein sequence ID" value="EFJ30835"/>
    <property type="gene ID" value="SELMODRAFT_89647"/>
</dbReference>
<accession>D8RBR2</accession>
<keyword evidence="1" id="KW-0809">Transit peptide</keyword>
<dbReference type="AlphaFoldDB" id="D8RBR2"/>
<sequence length="354" mass="38212">MFQDVLLESGAQISDNGIVQTFGNDEEALKAADSGCAVIEMSHFGRLRVTGDDRLRFLHNQSTADLLQLKDGEGCDTVFVTNTARTIDLATAWAMNTAVILLVSPETRHDLIKLLNKYIFFSDKVEVDDITEKTSYFSIVGPQSDNVMRQLKLESLIDKPYGTHVHYTANGAPVTVGVGSGLCTKGYSFLVSTAAAGPVWTSILKCGALHMGSLAWERLRILQGRPVPGKELTDEFNVLEAGLWRTISQTKGCYIGQETVARLITYNGVKQHLHGVKLTGAVEPGTILTTRDGVKAGKLTSCTREAPYFGLCYIRKQCGGPGLEIKIGDGSVTGILVQVPGLARELSSGSQTVT</sequence>
<dbReference type="HOGENOM" id="CLU_007884_6_3_1"/>
<dbReference type="GO" id="GO:0016226">
    <property type="term" value="P:iron-sulfur cluster assembly"/>
    <property type="evidence" value="ECO:0000318"/>
    <property type="project" value="GO_Central"/>
</dbReference>
<feature type="domain" description="GCVT N-terminal" evidence="2">
    <location>
        <begin position="28"/>
        <end position="250"/>
    </location>
</feature>
<evidence type="ECO:0000313" key="3">
    <source>
        <dbReference type="EMBL" id="EFJ30835.1"/>
    </source>
</evidence>
<reference evidence="3 4" key="1">
    <citation type="journal article" date="2011" name="Science">
        <title>The Selaginella genome identifies genetic changes associated with the evolution of vascular plants.</title>
        <authorList>
            <person name="Banks J.A."/>
            <person name="Nishiyama T."/>
            <person name="Hasebe M."/>
            <person name="Bowman J.L."/>
            <person name="Gribskov M."/>
            <person name="dePamphilis C."/>
            <person name="Albert V.A."/>
            <person name="Aono N."/>
            <person name="Aoyama T."/>
            <person name="Ambrose B.A."/>
            <person name="Ashton N.W."/>
            <person name="Axtell M.J."/>
            <person name="Barker E."/>
            <person name="Barker M.S."/>
            <person name="Bennetzen J.L."/>
            <person name="Bonawitz N.D."/>
            <person name="Chapple C."/>
            <person name="Cheng C."/>
            <person name="Correa L.G."/>
            <person name="Dacre M."/>
            <person name="DeBarry J."/>
            <person name="Dreyer I."/>
            <person name="Elias M."/>
            <person name="Engstrom E.M."/>
            <person name="Estelle M."/>
            <person name="Feng L."/>
            <person name="Finet C."/>
            <person name="Floyd S.K."/>
            <person name="Frommer W.B."/>
            <person name="Fujita T."/>
            <person name="Gramzow L."/>
            <person name="Gutensohn M."/>
            <person name="Harholt J."/>
            <person name="Hattori M."/>
            <person name="Heyl A."/>
            <person name="Hirai T."/>
            <person name="Hiwatashi Y."/>
            <person name="Ishikawa M."/>
            <person name="Iwata M."/>
            <person name="Karol K.G."/>
            <person name="Koehler B."/>
            <person name="Kolukisaoglu U."/>
            <person name="Kubo M."/>
            <person name="Kurata T."/>
            <person name="Lalonde S."/>
            <person name="Li K."/>
            <person name="Li Y."/>
            <person name="Litt A."/>
            <person name="Lyons E."/>
            <person name="Manning G."/>
            <person name="Maruyama T."/>
            <person name="Michael T.P."/>
            <person name="Mikami K."/>
            <person name="Miyazaki S."/>
            <person name="Morinaga S."/>
            <person name="Murata T."/>
            <person name="Mueller-Roeber B."/>
            <person name="Nelson D.R."/>
            <person name="Obara M."/>
            <person name="Oguri Y."/>
            <person name="Olmstead R.G."/>
            <person name="Onodera N."/>
            <person name="Petersen B.L."/>
            <person name="Pils B."/>
            <person name="Prigge M."/>
            <person name="Rensing S.A."/>
            <person name="Riano-Pachon D.M."/>
            <person name="Roberts A.W."/>
            <person name="Sato Y."/>
            <person name="Scheller H.V."/>
            <person name="Schulz B."/>
            <person name="Schulz C."/>
            <person name="Shakirov E.V."/>
            <person name="Shibagaki N."/>
            <person name="Shinohara N."/>
            <person name="Shippen D.E."/>
            <person name="Soerensen I."/>
            <person name="Sotooka R."/>
            <person name="Sugimoto N."/>
            <person name="Sugita M."/>
            <person name="Sumikawa N."/>
            <person name="Tanurdzic M."/>
            <person name="Theissen G."/>
            <person name="Ulvskov P."/>
            <person name="Wakazuki S."/>
            <person name="Weng J.K."/>
            <person name="Willats W.W."/>
            <person name="Wipf D."/>
            <person name="Wolf P.G."/>
            <person name="Yang L."/>
            <person name="Zimmer A.D."/>
            <person name="Zhu Q."/>
            <person name="Mitros T."/>
            <person name="Hellsten U."/>
            <person name="Loque D."/>
            <person name="Otillar R."/>
            <person name="Salamov A."/>
            <person name="Schmutz J."/>
            <person name="Shapiro H."/>
            <person name="Lindquist E."/>
            <person name="Lucas S."/>
            <person name="Rokhsar D."/>
            <person name="Grigoriev I.V."/>
        </authorList>
    </citation>
    <scope>NUCLEOTIDE SEQUENCE [LARGE SCALE GENOMIC DNA]</scope>
</reference>
<protein>
    <recommendedName>
        <fullName evidence="2">GCVT N-terminal domain-containing protein</fullName>
    </recommendedName>
</protein>
<dbReference type="InterPro" id="IPR027266">
    <property type="entry name" value="TrmE/GcvT-like"/>
</dbReference>
<dbReference type="OrthoDB" id="191995at2759"/>
<dbReference type="FunCoup" id="D8RBR2">
    <property type="interactions" value="860"/>
</dbReference>
<dbReference type="FunFam" id="3.30.1360.120:FF:000021">
    <property type="entry name" value="Slr0635 protein"/>
    <property type="match status" value="1"/>
</dbReference>
<evidence type="ECO:0000259" key="2">
    <source>
        <dbReference type="Pfam" id="PF01571"/>
    </source>
</evidence>
<keyword evidence="4" id="KW-1185">Reference proteome</keyword>
<dbReference type="Gene3D" id="3.30.1360.120">
    <property type="entry name" value="Probable tRNA modification gtpase trme, domain 1"/>
    <property type="match status" value="1"/>
</dbReference>
<dbReference type="PANTHER" id="PTHR43757">
    <property type="entry name" value="AMINOMETHYLTRANSFERASE"/>
    <property type="match status" value="1"/>
</dbReference>
<organism evidence="4">
    <name type="scientific">Selaginella moellendorffii</name>
    <name type="common">Spikemoss</name>
    <dbReference type="NCBI Taxonomy" id="88036"/>
    <lineage>
        <taxon>Eukaryota</taxon>
        <taxon>Viridiplantae</taxon>
        <taxon>Streptophyta</taxon>
        <taxon>Embryophyta</taxon>
        <taxon>Tracheophyta</taxon>
        <taxon>Lycopodiopsida</taxon>
        <taxon>Selaginellales</taxon>
        <taxon>Selaginellaceae</taxon>
        <taxon>Selaginella</taxon>
    </lineage>
</organism>
<evidence type="ECO:0000313" key="4">
    <source>
        <dbReference type="Proteomes" id="UP000001514"/>
    </source>
</evidence>